<name>A0ABM5M5R1_MESHM</name>
<feature type="transmembrane region" description="Helical" evidence="1">
    <location>
        <begin position="44"/>
        <end position="63"/>
    </location>
</feature>
<evidence type="ECO:0000313" key="3">
    <source>
        <dbReference type="Proteomes" id="UP000008738"/>
    </source>
</evidence>
<dbReference type="Proteomes" id="UP000008738">
    <property type="component" value="Chromosome"/>
</dbReference>
<keyword evidence="1" id="KW-1133">Transmembrane helix</keyword>
<proteinExistence type="predicted"/>
<sequence>MLICFILFVAQIFFLQFVLKTFYLNNDLNLTNIDNIISKINKIILSFLAVIFINLFFIIIIYIRNKSVFKRNNLLLRGLSLQCEVSWKKKDFLINHQLLN</sequence>
<evidence type="ECO:0000313" key="2">
    <source>
        <dbReference type="EMBL" id="AEC46074.1"/>
    </source>
</evidence>
<gene>
    <name evidence="2" type="ordered locus">SRH_02625</name>
</gene>
<keyword evidence="3" id="KW-1185">Reference proteome</keyword>
<keyword evidence="1" id="KW-0472">Membrane</keyword>
<evidence type="ECO:0000256" key="1">
    <source>
        <dbReference type="SAM" id="Phobius"/>
    </source>
</evidence>
<keyword evidence="1" id="KW-0812">Transmembrane</keyword>
<dbReference type="EMBL" id="CP002669">
    <property type="protein sequence ID" value="AEC46074.1"/>
    <property type="molecule type" value="Genomic_DNA"/>
</dbReference>
<reference evidence="2 3" key="1">
    <citation type="journal article" date="2011" name="J. Bacteriol.">
        <title>Genome analysis of a Mycoplasma hyorhinis strain derived from a primary human melanoma cell line.</title>
        <authorList>
            <person name="Kornspan J.D."/>
            <person name="Lysnyansky I."/>
            <person name="Kahan T."/>
            <person name="Herrmann R."/>
            <person name="Rottem S."/>
            <person name="Nir-Paz R."/>
        </authorList>
    </citation>
    <scope>NUCLEOTIDE SEQUENCE [LARGE SCALE GENOMIC DNA]</scope>
    <source>
        <strain evidence="2 3">MCLD</strain>
    </source>
</reference>
<protein>
    <submittedName>
        <fullName evidence="2">Uncharacterized protein</fullName>
    </submittedName>
</protein>
<organism evidence="2 3">
    <name type="scientific">Mesomycoplasma hyorhinis (strain MCLD)</name>
    <name type="common">Mycoplasma hyorhinis</name>
    <dbReference type="NCBI Taxonomy" id="936139"/>
    <lineage>
        <taxon>Bacteria</taxon>
        <taxon>Bacillati</taxon>
        <taxon>Mycoplasmatota</taxon>
        <taxon>Mycoplasmoidales</taxon>
        <taxon>Metamycoplasmataceae</taxon>
        <taxon>Mesomycoplasma</taxon>
    </lineage>
</organism>
<accession>A0ABM5M5R1</accession>